<evidence type="ECO:0000256" key="9">
    <source>
        <dbReference type="ARBA" id="ARBA00023143"/>
    </source>
</evidence>
<evidence type="ECO:0000256" key="3">
    <source>
        <dbReference type="ARBA" id="ARBA00011049"/>
    </source>
</evidence>
<feature type="domain" description="Flagellar motor switch protein FliN-like C-terminal" evidence="11">
    <location>
        <begin position="257"/>
        <end position="325"/>
    </location>
</feature>
<dbReference type="OrthoDB" id="9806941at2"/>
<dbReference type="GO" id="GO:0050918">
    <property type="term" value="P:positive chemotaxis"/>
    <property type="evidence" value="ECO:0007669"/>
    <property type="project" value="TreeGrafter"/>
</dbReference>
<accession>A0A1M7YDL9</accession>
<dbReference type="PANTHER" id="PTHR30034">
    <property type="entry name" value="FLAGELLAR MOTOR SWITCH PROTEIN FLIM"/>
    <property type="match status" value="1"/>
</dbReference>
<keyword evidence="8" id="KW-0472">Membrane</keyword>
<keyword evidence="7" id="KW-0283">Flagellar rotation</keyword>
<evidence type="ECO:0000256" key="2">
    <source>
        <dbReference type="ARBA" id="ARBA00004202"/>
    </source>
</evidence>
<dbReference type="EMBL" id="FRFE01000020">
    <property type="protein sequence ID" value="SHO50730.1"/>
    <property type="molecule type" value="Genomic_DNA"/>
</dbReference>
<evidence type="ECO:0000256" key="10">
    <source>
        <dbReference type="ARBA" id="ARBA00025044"/>
    </source>
</evidence>
<dbReference type="Pfam" id="PF02154">
    <property type="entry name" value="FliM"/>
    <property type="match status" value="1"/>
</dbReference>
<keyword evidence="9" id="KW-0975">Bacterial flagellum</keyword>
<evidence type="ECO:0000256" key="1">
    <source>
        <dbReference type="ARBA" id="ARBA00004117"/>
    </source>
</evidence>
<dbReference type="GO" id="GO:0005886">
    <property type="term" value="C:plasma membrane"/>
    <property type="evidence" value="ECO:0007669"/>
    <property type="project" value="UniProtKB-SubCell"/>
</dbReference>
<dbReference type="Gene3D" id="2.30.330.10">
    <property type="entry name" value="SpoA-like"/>
    <property type="match status" value="1"/>
</dbReference>
<keyword evidence="13" id="KW-1185">Reference proteome</keyword>
<dbReference type="PANTHER" id="PTHR30034:SF6">
    <property type="entry name" value="YOP PROTEINS TRANSLOCATION PROTEIN Q"/>
    <property type="match status" value="1"/>
</dbReference>
<dbReference type="Pfam" id="PF01052">
    <property type="entry name" value="FliMN_C"/>
    <property type="match status" value="1"/>
</dbReference>
<comment type="similarity">
    <text evidence="3">Belongs to the FliM family.</text>
</comment>
<dbReference type="Proteomes" id="UP000184603">
    <property type="component" value="Unassembled WGS sequence"/>
</dbReference>
<proteinExistence type="inferred from homology"/>
<evidence type="ECO:0000256" key="6">
    <source>
        <dbReference type="ARBA" id="ARBA00022500"/>
    </source>
</evidence>
<dbReference type="Gene3D" id="3.40.1550.10">
    <property type="entry name" value="CheC-like"/>
    <property type="match status" value="1"/>
</dbReference>
<keyword evidence="12" id="KW-0966">Cell projection</keyword>
<sequence>MEPILSKQQIADLLAAIKAGKVPLDLDEDYRDDHFLACTPINLFQMAQRKDEQTRIPNFDIILDNFCRNYSISLTNQLQRTFTLTRISMENCEYQEYLAKRKVPGAIGMLNMSPLQHNSLLVFDRQLSYSMIEVMLGASTELDPLQLDRPLTTIELSILKTAMRDACVDIDKSFKSLIDLHSTLVKIENTTRLVSITEPESEVLVGTFHLKVDDLSGEIDLVFPAMTLDPLRDKLRELLMVDVTTRDTWKESLENAIKYTTVDIVAQSGSVTLTIDKILRLNEGDIIQLDYDPNSPLKILIEDQLKFNAIPGTINGRKAISITGVAQEGM</sequence>
<gene>
    <name evidence="12" type="ORF">SAMN02745220_03616</name>
</gene>
<keyword evidence="6" id="KW-0145">Chemotaxis</keyword>
<evidence type="ECO:0000313" key="12">
    <source>
        <dbReference type="EMBL" id="SHO50730.1"/>
    </source>
</evidence>
<dbReference type="InterPro" id="IPR001543">
    <property type="entry name" value="FliN-like_C"/>
</dbReference>
<evidence type="ECO:0000256" key="5">
    <source>
        <dbReference type="ARBA" id="ARBA00022475"/>
    </source>
</evidence>
<dbReference type="AlphaFoldDB" id="A0A1M7YDL9"/>
<evidence type="ECO:0000256" key="8">
    <source>
        <dbReference type="ARBA" id="ARBA00023136"/>
    </source>
</evidence>
<evidence type="ECO:0000259" key="11">
    <source>
        <dbReference type="Pfam" id="PF01052"/>
    </source>
</evidence>
<dbReference type="STRING" id="1121416.SAMN02745220_03616"/>
<dbReference type="PRINTS" id="PR00955">
    <property type="entry name" value="FLGMOTORFLIM"/>
</dbReference>
<dbReference type="SUPFAM" id="SSF103039">
    <property type="entry name" value="CheC-like"/>
    <property type="match status" value="1"/>
</dbReference>
<comment type="subcellular location">
    <subcellularLocation>
        <location evidence="1">Bacterial flagellum basal body</location>
    </subcellularLocation>
    <subcellularLocation>
        <location evidence="2">Cell membrane</location>
        <topology evidence="2">Peripheral membrane protein</topology>
    </subcellularLocation>
</comment>
<dbReference type="GO" id="GO:0071978">
    <property type="term" value="P:bacterial-type flagellum-dependent swarming motility"/>
    <property type="evidence" value="ECO:0007669"/>
    <property type="project" value="TreeGrafter"/>
</dbReference>
<keyword evidence="12" id="KW-0969">Cilium</keyword>
<dbReference type="InterPro" id="IPR028976">
    <property type="entry name" value="CheC-like_sf"/>
</dbReference>
<evidence type="ECO:0000313" key="13">
    <source>
        <dbReference type="Proteomes" id="UP000184603"/>
    </source>
</evidence>
<evidence type="ECO:0000256" key="4">
    <source>
        <dbReference type="ARBA" id="ARBA00021898"/>
    </source>
</evidence>
<dbReference type="GO" id="GO:0003774">
    <property type="term" value="F:cytoskeletal motor activity"/>
    <property type="evidence" value="ECO:0007669"/>
    <property type="project" value="InterPro"/>
</dbReference>
<dbReference type="InterPro" id="IPR001689">
    <property type="entry name" value="Flag_FliM"/>
</dbReference>
<dbReference type="InterPro" id="IPR036429">
    <property type="entry name" value="SpoA-like_sf"/>
</dbReference>
<name>A0A1M7YDL9_9BACT</name>
<reference evidence="12 13" key="1">
    <citation type="submission" date="2016-12" db="EMBL/GenBank/DDBJ databases">
        <authorList>
            <person name="Song W.-J."/>
            <person name="Kurnit D.M."/>
        </authorList>
    </citation>
    <scope>NUCLEOTIDE SEQUENCE [LARGE SCALE GENOMIC DNA]</scope>
    <source>
        <strain evidence="12 13">DSM 18488</strain>
    </source>
</reference>
<comment type="function">
    <text evidence="10">FliM is one of three proteins (FliG, FliN, FliM) that forms the rotor-mounted switch complex (C ring), located at the base of the basal body. This complex interacts with the CheY and CheZ chemotaxis proteins, in addition to contacting components of the motor that determine the direction of flagellar rotation.</text>
</comment>
<organism evidence="12 13">
    <name type="scientific">Desulfopila aestuarii DSM 18488</name>
    <dbReference type="NCBI Taxonomy" id="1121416"/>
    <lineage>
        <taxon>Bacteria</taxon>
        <taxon>Pseudomonadati</taxon>
        <taxon>Thermodesulfobacteriota</taxon>
        <taxon>Desulfobulbia</taxon>
        <taxon>Desulfobulbales</taxon>
        <taxon>Desulfocapsaceae</taxon>
        <taxon>Desulfopila</taxon>
    </lineage>
</organism>
<keyword evidence="5" id="KW-1003">Cell membrane</keyword>
<evidence type="ECO:0000256" key="7">
    <source>
        <dbReference type="ARBA" id="ARBA00022779"/>
    </source>
</evidence>
<dbReference type="CDD" id="cd17908">
    <property type="entry name" value="FliM"/>
    <property type="match status" value="1"/>
</dbReference>
<protein>
    <recommendedName>
        <fullName evidence="4">Flagellar motor switch protein FliM</fullName>
    </recommendedName>
</protein>
<dbReference type="GO" id="GO:0009425">
    <property type="term" value="C:bacterial-type flagellum basal body"/>
    <property type="evidence" value="ECO:0007669"/>
    <property type="project" value="UniProtKB-SubCell"/>
</dbReference>
<dbReference type="SUPFAM" id="SSF101801">
    <property type="entry name" value="Surface presentation of antigens (SPOA)"/>
    <property type="match status" value="1"/>
</dbReference>
<dbReference type="RefSeq" id="WP_073615069.1">
    <property type="nucleotide sequence ID" value="NZ_FRFE01000020.1"/>
</dbReference>
<keyword evidence="12" id="KW-0282">Flagellum</keyword>
<dbReference type="PIRSF" id="PIRSF002888">
    <property type="entry name" value="FliM"/>
    <property type="match status" value="1"/>
</dbReference>